<feature type="domain" description="PAS" evidence="2">
    <location>
        <begin position="143"/>
        <end position="211"/>
    </location>
</feature>
<name>A0A238VQA7_9RHOB</name>
<gene>
    <name evidence="3" type="ORF">SAMN06265370_1038</name>
</gene>
<proteinExistence type="predicted"/>
<sequence>MDVILALGIGVCASFAALLGCLILFSRNPKVRTVVKPTKSDDDIVFLMRSGRIYSASDSARQLLTGIPFDDAEWQQIHKLLVAVFPDLPAEEPKKSLVLHAKNQPECRLAVQPDIDGLRVELFGPAPSPAEMTLCILQSAELDMLRVAMASIASPFWESDAQGRVIWANAAYRDLCDKIGTEQPDAALFDIAMPKTPEPTRCRTSISDTARENHRWFEITSRQSNGTWLHHGIDIDAVVRAETAQRNFLQTLTKTFAYLPIGLAVFDRNRQLALFNPALIDLTSLSADFLTGRPNLLSFFDHMRENRMMPEPKSYSGWREQMAELVAAASDDRYSEVWSLPSGLTYKITGRPHPDGAIAFLIEDISAEISLTRRFRAEMELNQSVLDAFDHAVAVFSHLGVLTFCNTAYRELWNTDPDSTLAEMTVLDATLHWQSSCEASPIWPELRDFVLDGQDRATWDAELTLRNGMIVDCTVEPVSGGATVVCFKQSEQRMVSAPPRLRLTSEG</sequence>
<dbReference type="InterPro" id="IPR000014">
    <property type="entry name" value="PAS"/>
</dbReference>
<dbReference type="InterPro" id="IPR035965">
    <property type="entry name" value="PAS-like_dom_sf"/>
</dbReference>
<organism evidence="3 4">
    <name type="scientific">Puniceibacterium sediminis</name>
    <dbReference type="NCBI Taxonomy" id="1608407"/>
    <lineage>
        <taxon>Bacteria</taxon>
        <taxon>Pseudomonadati</taxon>
        <taxon>Pseudomonadota</taxon>
        <taxon>Alphaproteobacteria</taxon>
        <taxon>Rhodobacterales</taxon>
        <taxon>Paracoccaceae</taxon>
        <taxon>Puniceibacterium</taxon>
    </lineage>
</organism>
<feature type="domain" description="PAS" evidence="2">
    <location>
        <begin position="250"/>
        <end position="317"/>
    </location>
</feature>
<feature type="domain" description="PAS" evidence="2">
    <location>
        <begin position="380"/>
        <end position="448"/>
    </location>
</feature>
<keyword evidence="1" id="KW-1133">Transmembrane helix</keyword>
<evidence type="ECO:0000313" key="4">
    <source>
        <dbReference type="Proteomes" id="UP000198417"/>
    </source>
</evidence>
<dbReference type="SMART" id="SM00091">
    <property type="entry name" value="PAS"/>
    <property type="match status" value="3"/>
</dbReference>
<evidence type="ECO:0000313" key="3">
    <source>
        <dbReference type="EMBL" id="SNR36550.1"/>
    </source>
</evidence>
<dbReference type="SUPFAM" id="SSF55785">
    <property type="entry name" value="PYP-like sensor domain (PAS domain)"/>
    <property type="match status" value="2"/>
</dbReference>
<reference evidence="3 4" key="1">
    <citation type="submission" date="2017-06" db="EMBL/GenBank/DDBJ databases">
        <authorList>
            <person name="Kim H.J."/>
            <person name="Triplett B.A."/>
        </authorList>
    </citation>
    <scope>NUCLEOTIDE SEQUENCE [LARGE SCALE GENOMIC DNA]</scope>
    <source>
        <strain evidence="3 4">DSM 29052</strain>
    </source>
</reference>
<dbReference type="EMBL" id="FZNN01000003">
    <property type="protein sequence ID" value="SNR36550.1"/>
    <property type="molecule type" value="Genomic_DNA"/>
</dbReference>
<evidence type="ECO:0000256" key="1">
    <source>
        <dbReference type="SAM" id="Phobius"/>
    </source>
</evidence>
<feature type="transmembrane region" description="Helical" evidence="1">
    <location>
        <begin position="6"/>
        <end position="26"/>
    </location>
</feature>
<keyword evidence="1" id="KW-0472">Membrane</keyword>
<keyword evidence="4" id="KW-1185">Reference proteome</keyword>
<accession>A0A238VQA7</accession>
<protein>
    <submittedName>
        <fullName evidence="3">PAS fold</fullName>
    </submittedName>
</protein>
<dbReference type="AlphaFoldDB" id="A0A238VQA7"/>
<evidence type="ECO:0000259" key="2">
    <source>
        <dbReference type="SMART" id="SM00091"/>
    </source>
</evidence>
<dbReference type="Proteomes" id="UP000198417">
    <property type="component" value="Unassembled WGS sequence"/>
</dbReference>
<keyword evidence="1" id="KW-0812">Transmembrane</keyword>
<dbReference type="Pfam" id="PF12860">
    <property type="entry name" value="PAS_7"/>
    <property type="match status" value="1"/>
</dbReference>